<comment type="caution">
    <text evidence="8">The sequence shown here is derived from an EMBL/GenBank/DDBJ whole genome shotgun (WGS) entry which is preliminary data.</text>
</comment>
<feature type="transmembrane region" description="Helical" evidence="6">
    <location>
        <begin position="99"/>
        <end position="118"/>
    </location>
</feature>
<dbReference type="PANTHER" id="PTHR33048">
    <property type="entry name" value="PTH11-LIKE INTEGRAL MEMBRANE PROTEIN (AFU_ORTHOLOGUE AFUA_5G11245)"/>
    <property type="match status" value="1"/>
</dbReference>
<dbReference type="EMBL" id="JAQQWK010000003">
    <property type="protein sequence ID" value="KAK8044543.1"/>
    <property type="molecule type" value="Genomic_DNA"/>
</dbReference>
<accession>A0ABR1TD72</accession>
<keyword evidence="9" id="KW-1185">Reference proteome</keyword>
<name>A0ABR1TD72_9PEZI</name>
<comment type="subcellular location">
    <subcellularLocation>
        <location evidence="1">Membrane</location>
        <topology evidence="1">Multi-pass membrane protein</topology>
    </subcellularLocation>
</comment>
<feature type="domain" description="Rhodopsin" evidence="7">
    <location>
        <begin position="2"/>
        <end position="93"/>
    </location>
</feature>
<dbReference type="Pfam" id="PF20684">
    <property type="entry name" value="Fung_rhodopsin"/>
    <property type="match status" value="1"/>
</dbReference>
<gene>
    <name evidence="8" type="ORF">PG993_004567</name>
</gene>
<dbReference type="InterPro" id="IPR052337">
    <property type="entry name" value="SAT4-like"/>
</dbReference>
<comment type="similarity">
    <text evidence="5">Belongs to the SAT4 family.</text>
</comment>
<feature type="transmembrane region" description="Helical" evidence="6">
    <location>
        <begin position="130"/>
        <end position="150"/>
    </location>
</feature>
<evidence type="ECO:0000313" key="8">
    <source>
        <dbReference type="EMBL" id="KAK8044543.1"/>
    </source>
</evidence>
<evidence type="ECO:0000256" key="1">
    <source>
        <dbReference type="ARBA" id="ARBA00004141"/>
    </source>
</evidence>
<evidence type="ECO:0000256" key="2">
    <source>
        <dbReference type="ARBA" id="ARBA00022692"/>
    </source>
</evidence>
<sequence>MSSVTYTFAIMTAKASIAALHLTVFRGRSCLLQTLNQGLLLFLVCEAIEEIAVVTSQCVPTIGAWSSTGPGACVNLKPFWWTTHSAIIMTQFINFTVEFVQFACYIATNILLFFQPLPFLWYKGLPPYDLATLVGIVIVGILCASTFRFCHDYAMPYIWSEIDVCVILLFSCGLSAREILHSSKTAHQPPTTAPAPAGLALKWPSWLTHLRLPGRVESRPQSNTPMTTSPSDAFRERIAWLELLNTHAHSPYVLPGSHRQLGTQIRIEAAPPPAAEEGDAVEGSLV</sequence>
<organism evidence="8 9">
    <name type="scientific">Apiospora rasikravindrae</name>
    <dbReference type="NCBI Taxonomy" id="990691"/>
    <lineage>
        <taxon>Eukaryota</taxon>
        <taxon>Fungi</taxon>
        <taxon>Dikarya</taxon>
        <taxon>Ascomycota</taxon>
        <taxon>Pezizomycotina</taxon>
        <taxon>Sordariomycetes</taxon>
        <taxon>Xylariomycetidae</taxon>
        <taxon>Amphisphaeriales</taxon>
        <taxon>Apiosporaceae</taxon>
        <taxon>Apiospora</taxon>
    </lineage>
</organism>
<protein>
    <recommendedName>
        <fullName evidence="7">Rhodopsin domain-containing protein</fullName>
    </recommendedName>
</protein>
<keyword evidence="2 6" id="KW-0812">Transmembrane</keyword>
<keyword evidence="4 6" id="KW-0472">Membrane</keyword>
<dbReference type="Proteomes" id="UP001444661">
    <property type="component" value="Unassembled WGS sequence"/>
</dbReference>
<evidence type="ECO:0000259" key="7">
    <source>
        <dbReference type="Pfam" id="PF20684"/>
    </source>
</evidence>
<evidence type="ECO:0000256" key="3">
    <source>
        <dbReference type="ARBA" id="ARBA00022989"/>
    </source>
</evidence>
<dbReference type="InterPro" id="IPR049326">
    <property type="entry name" value="Rhodopsin_dom_fungi"/>
</dbReference>
<dbReference type="PANTHER" id="PTHR33048:SF123">
    <property type="entry name" value="INTEGRAL MEMBRANE PROTEIN"/>
    <property type="match status" value="1"/>
</dbReference>
<evidence type="ECO:0000256" key="6">
    <source>
        <dbReference type="SAM" id="Phobius"/>
    </source>
</evidence>
<keyword evidence="3 6" id="KW-1133">Transmembrane helix</keyword>
<reference evidence="8 9" key="1">
    <citation type="submission" date="2023-01" db="EMBL/GenBank/DDBJ databases">
        <title>Analysis of 21 Apiospora genomes using comparative genomics revels a genus with tremendous synthesis potential of carbohydrate active enzymes and secondary metabolites.</title>
        <authorList>
            <person name="Sorensen T."/>
        </authorList>
    </citation>
    <scope>NUCLEOTIDE SEQUENCE [LARGE SCALE GENOMIC DNA]</scope>
    <source>
        <strain evidence="8 9">CBS 33761</strain>
    </source>
</reference>
<evidence type="ECO:0000313" key="9">
    <source>
        <dbReference type="Proteomes" id="UP001444661"/>
    </source>
</evidence>
<evidence type="ECO:0000256" key="4">
    <source>
        <dbReference type="ARBA" id="ARBA00023136"/>
    </source>
</evidence>
<proteinExistence type="inferred from homology"/>
<evidence type="ECO:0000256" key="5">
    <source>
        <dbReference type="ARBA" id="ARBA00038359"/>
    </source>
</evidence>